<dbReference type="EMBL" id="QCZI01000019">
    <property type="protein sequence ID" value="PWA04145.1"/>
    <property type="molecule type" value="Genomic_DNA"/>
</dbReference>
<evidence type="ECO:0000313" key="2">
    <source>
        <dbReference type="EMBL" id="PWA04145.1"/>
    </source>
</evidence>
<gene>
    <name evidence="2" type="ORF">DB895_12750</name>
</gene>
<feature type="non-terminal residue" evidence="2">
    <location>
        <position position="373"/>
    </location>
</feature>
<dbReference type="Proteomes" id="UP000245449">
    <property type="component" value="Unassembled WGS sequence"/>
</dbReference>
<protein>
    <recommendedName>
        <fullName evidence="4">Ig-like domain-containing protein</fullName>
    </recommendedName>
</protein>
<organism evidence="2 3">
    <name type="scientific">Flavobacterium psychrotolerans</name>
    <dbReference type="NCBI Taxonomy" id="2169410"/>
    <lineage>
        <taxon>Bacteria</taxon>
        <taxon>Pseudomonadati</taxon>
        <taxon>Bacteroidota</taxon>
        <taxon>Flavobacteriia</taxon>
        <taxon>Flavobacteriales</taxon>
        <taxon>Flavobacteriaceae</taxon>
        <taxon>Flavobacterium</taxon>
    </lineage>
</organism>
<feature type="signal peptide" evidence="1">
    <location>
        <begin position="1"/>
        <end position="21"/>
    </location>
</feature>
<evidence type="ECO:0008006" key="4">
    <source>
        <dbReference type="Google" id="ProtNLM"/>
    </source>
</evidence>
<accession>A0A2U1JGJ2</accession>
<dbReference type="RefSeq" id="WP_133242677.1">
    <property type="nucleotide sequence ID" value="NZ_QCZI01000019.1"/>
</dbReference>
<keyword evidence="1" id="KW-0732">Signal</keyword>
<feature type="chain" id="PRO_5015470446" description="Ig-like domain-containing protein" evidence="1">
    <location>
        <begin position="22"/>
        <end position="373"/>
    </location>
</feature>
<comment type="caution">
    <text evidence="2">The sequence shown here is derived from an EMBL/GenBank/DDBJ whole genome shotgun (WGS) entry which is preliminary data.</text>
</comment>
<reference evidence="2 3" key="1">
    <citation type="submission" date="2018-04" db="EMBL/GenBank/DDBJ databases">
        <title>Flavobacterium sp. nov., isolated from glacier ice.</title>
        <authorList>
            <person name="Liu Q."/>
            <person name="Xin Y.-H."/>
        </authorList>
    </citation>
    <scope>NUCLEOTIDE SEQUENCE [LARGE SCALE GENOMIC DNA]</scope>
    <source>
        <strain evidence="2 3">RB1R5</strain>
    </source>
</reference>
<evidence type="ECO:0000256" key="1">
    <source>
        <dbReference type="SAM" id="SignalP"/>
    </source>
</evidence>
<dbReference type="AlphaFoldDB" id="A0A2U1JGJ2"/>
<keyword evidence="3" id="KW-1185">Reference proteome</keyword>
<name>A0A2U1JGJ2_9FLAO</name>
<evidence type="ECO:0000313" key="3">
    <source>
        <dbReference type="Proteomes" id="UP000245449"/>
    </source>
</evidence>
<sequence>MRSLRKILVALVFLTGLVSYSQVNPYASAVWMKRTDVGCTKCDQFFNTTTNAAGGYSAQINAIMPGGGDWTTDKFHGRNFSSHFSSSGTLVLKGSEIKTIKTSAQNVCDPELFYRVNDVTRSISGSFAGHPIYFYAGCGTPTTNKYNDGNGSCLSTGSDTWQKWQLNRVTGTNTPIGLNSSAGVSDLTLRNEGKYELEIYYRIDGNNGGNTGCSDGIGFINDANSDGTGGDNYIATFTVCPSLTSSSSTNPTTCGGNGAINMVLVGVDDGTYSDRFIYEDAANVTHFFTNVVVTAGVAVINAPAGVYNNIRYQWTATGCSATTSFNVTLTDPSLPNSSIGGPDQTACATSPIVQTLTATATAGSGESVVWYNA</sequence>
<proteinExistence type="predicted"/>